<dbReference type="PANTHER" id="PTHR30614">
    <property type="entry name" value="MEMBRANE COMPONENT OF AMINO ACID ABC TRANSPORTER"/>
    <property type="match status" value="1"/>
</dbReference>
<evidence type="ECO:0000256" key="1">
    <source>
        <dbReference type="ARBA" id="ARBA00004651"/>
    </source>
</evidence>
<dbReference type="RefSeq" id="WP_089206073.1">
    <property type="nucleotide sequence ID" value="NZ_FZOD01000004.1"/>
</dbReference>
<dbReference type="Gene3D" id="1.10.3720.10">
    <property type="entry name" value="MetI-like"/>
    <property type="match status" value="1"/>
</dbReference>
<keyword evidence="13" id="KW-1185">Reference proteome</keyword>
<feature type="domain" description="ABC transmembrane type-1" evidence="11">
    <location>
        <begin position="78"/>
        <end position="272"/>
    </location>
</feature>
<feature type="transmembrane region" description="Helical" evidence="9">
    <location>
        <begin position="34"/>
        <end position="53"/>
    </location>
</feature>
<dbReference type="InterPro" id="IPR010065">
    <property type="entry name" value="AA_ABC_transptr_permease_3TM"/>
</dbReference>
<dbReference type="PANTHER" id="PTHR30614:SF20">
    <property type="entry name" value="GLUTAMINE TRANSPORT SYSTEM PERMEASE PROTEIN GLNP"/>
    <property type="match status" value="1"/>
</dbReference>
<evidence type="ECO:0000313" key="12">
    <source>
        <dbReference type="EMBL" id="SNS10159.1"/>
    </source>
</evidence>
<evidence type="ECO:0000256" key="4">
    <source>
        <dbReference type="ARBA" id="ARBA00022475"/>
    </source>
</evidence>
<dbReference type="EMBL" id="FZOD01000004">
    <property type="protein sequence ID" value="SNS10159.1"/>
    <property type="molecule type" value="Genomic_DNA"/>
</dbReference>
<evidence type="ECO:0000256" key="9">
    <source>
        <dbReference type="RuleBase" id="RU363032"/>
    </source>
</evidence>
<proteinExistence type="inferred from homology"/>
<dbReference type="PROSITE" id="PS50928">
    <property type="entry name" value="ABC_TM1"/>
    <property type="match status" value="1"/>
</dbReference>
<keyword evidence="7 9" id="KW-1133">Transmembrane helix</keyword>
<protein>
    <submittedName>
        <fullName evidence="12">Polar amino acid transport system permease protein</fullName>
    </submittedName>
</protein>
<dbReference type="InterPro" id="IPR035906">
    <property type="entry name" value="MetI-like_sf"/>
</dbReference>
<dbReference type="GO" id="GO:0006865">
    <property type="term" value="P:amino acid transport"/>
    <property type="evidence" value="ECO:0007669"/>
    <property type="project" value="UniProtKB-KW"/>
</dbReference>
<dbReference type="OrthoDB" id="9814902at2"/>
<dbReference type="NCBIfam" id="TIGR01726">
    <property type="entry name" value="HEQRo_perm_3TM"/>
    <property type="match status" value="1"/>
</dbReference>
<dbReference type="InterPro" id="IPR043429">
    <property type="entry name" value="ArtM/GltK/GlnP/TcyL/YhdX-like"/>
</dbReference>
<dbReference type="GO" id="GO:0022857">
    <property type="term" value="F:transmembrane transporter activity"/>
    <property type="evidence" value="ECO:0007669"/>
    <property type="project" value="InterPro"/>
</dbReference>
<feature type="region of interest" description="Disordered" evidence="10">
    <location>
        <begin position="1"/>
        <end position="25"/>
    </location>
</feature>
<dbReference type="InterPro" id="IPR000515">
    <property type="entry name" value="MetI-like"/>
</dbReference>
<keyword evidence="8 9" id="KW-0472">Membrane</keyword>
<comment type="similarity">
    <text evidence="2">Belongs to the binding-protein-dependent transport system permease family. HisMQ subfamily.</text>
</comment>
<accession>A0A239BR92</accession>
<evidence type="ECO:0000313" key="13">
    <source>
        <dbReference type="Proteomes" id="UP000198282"/>
    </source>
</evidence>
<dbReference type="Proteomes" id="UP000198282">
    <property type="component" value="Unassembled WGS sequence"/>
</dbReference>
<comment type="subcellular location">
    <subcellularLocation>
        <location evidence="1 9">Cell membrane</location>
        <topology evidence="1 9">Multi-pass membrane protein</topology>
    </subcellularLocation>
</comment>
<dbReference type="SUPFAM" id="SSF161098">
    <property type="entry name" value="MetI-like"/>
    <property type="match status" value="1"/>
</dbReference>
<evidence type="ECO:0000259" key="11">
    <source>
        <dbReference type="PROSITE" id="PS50928"/>
    </source>
</evidence>
<evidence type="ECO:0000256" key="3">
    <source>
        <dbReference type="ARBA" id="ARBA00022448"/>
    </source>
</evidence>
<keyword evidence="4" id="KW-1003">Cell membrane</keyword>
<organism evidence="12 13">
    <name type="scientific">Streptosporangium subroseum</name>
    <dbReference type="NCBI Taxonomy" id="106412"/>
    <lineage>
        <taxon>Bacteria</taxon>
        <taxon>Bacillati</taxon>
        <taxon>Actinomycetota</taxon>
        <taxon>Actinomycetes</taxon>
        <taxon>Streptosporangiales</taxon>
        <taxon>Streptosporangiaceae</taxon>
        <taxon>Streptosporangium</taxon>
    </lineage>
</organism>
<evidence type="ECO:0000256" key="7">
    <source>
        <dbReference type="ARBA" id="ARBA00022989"/>
    </source>
</evidence>
<dbReference type="CDD" id="cd06261">
    <property type="entry name" value="TM_PBP2"/>
    <property type="match status" value="1"/>
</dbReference>
<dbReference type="GO" id="GO:0043190">
    <property type="term" value="C:ATP-binding cassette (ABC) transporter complex"/>
    <property type="evidence" value="ECO:0007669"/>
    <property type="project" value="InterPro"/>
</dbReference>
<feature type="transmembrane region" description="Helical" evidence="9">
    <location>
        <begin position="254"/>
        <end position="273"/>
    </location>
</feature>
<dbReference type="Pfam" id="PF00528">
    <property type="entry name" value="BPD_transp_1"/>
    <property type="match status" value="1"/>
</dbReference>
<keyword evidence="6" id="KW-0029">Amino-acid transport</keyword>
<reference evidence="12 13" key="1">
    <citation type="submission" date="2017-06" db="EMBL/GenBank/DDBJ databases">
        <authorList>
            <person name="Kim H.J."/>
            <person name="Triplett B.A."/>
        </authorList>
    </citation>
    <scope>NUCLEOTIDE SEQUENCE [LARGE SCALE GENOMIC DNA]</scope>
    <source>
        <strain evidence="12 13">CGMCC 4.2132</strain>
    </source>
</reference>
<evidence type="ECO:0000256" key="8">
    <source>
        <dbReference type="ARBA" id="ARBA00023136"/>
    </source>
</evidence>
<keyword evidence="5 9" id="KW-0812">Transmembrane</keyword>
<keyword evidence="3 9" id="KW-0813">Transport</keyword>
<gene>
    <name evidence="12" type="ORF">SAMN05216276_100474</name>
</gene>
<feature type="transmembrane region" description="Helical" evidence="9">
    <location>
        <begin position="73"/>
        <end position="100"/>
    </location>
</feature>
<evidence type="ECO:0000256" key="5">
    <source>
        <dbReference type="ARBA" id="ARBA00022692"/>
    </source>
</evidence>
<dbReference type="AlphaFoldDB" id="A0A239BR92"/>
<sequence length="283" mass="30564">MTDQSTTAESPGPAGAPPGRTKLSPRKKQQISRAVQYVVLVVVAVFLVTRIEWGSLAQNFAKSEVASQMLPDLFTVALLNTIIYSVGGFVFAFLLGLLFALMRLSSVRPYRWIAVVYIEIFRGLPAVLIFLFILFLPLALPGFEVPGGTYGQGILGLTVVGSAYMAETLRAGLQAVPKGQLEAARSLGMSYSRGMISIVIPQAVRIVIPPTTNQFVSLLKDSSLVLFLGVSGEYVELTKFGNDTASTFANATPLLVVGVTYLLVTIPLGYLASRLEKRQMKGR</sequence>
<evidence type="ECO:0000256" key="6">
    <source>
        <dbReference type="ARBA" id="ARBA00022970"/>
    </source>
</evidence>
<evidence type="ECO:0000256" key="2">
    <source>
        <dbReference type="ARBA" id="ARBA00010072"/>
    </source>
</evidence>
<evidence type="ECO:0000256" key="10">
    <source>
        <dbReference type="SAM" id="MobiDB-lite"/>
    </source>
</evidence>
<name>A0A239BR92_9ACTN</name>
<feature type="transmembrane region" description="Helical" evidence="9">
    <location>
        <begin position="112"/>
        <end position="138"/>
    </location>
</feature>